<evidence type="ECO:0000259" key="1">
    <source>
        <dbReference type="Pfam" id="PF13302"/>
    </source>
</evidence>
<gene>
    <name evidence="2" type="ORF">FOF46_08135</name>
</gene>
<proteinExistence type="predicted"/>
<keyword evidence="2" id="KW-0808">Transferase</keyword>
<sequence length="218" mass="26027">MLILDLSKLIPTNWYIMIGTKLKRTLRFYINLRSDLRNMENLFAVKEIEKKDIQHIVQYWSTISTSHLESMGIKREELYIYANLGEYIEKQISLPYEQKSALFMIGLIDGKPYGHCYVNSIKFREEAHMHLHIWNSDRRQKGLGSQMVKRSIPYFFKNLEIKNLISEPYYLNSAPNKTLVKLGFQFEKCYVSKPSGWNFELKVHRWKLTKPVFKEKFM</sequence>
<dbReference type="InterPro" id="IPR016181">
    <property type="entry name" value="Acyl_CoA_acyltransferase"/>
</dbReference>
<dbReference type="Gene3D" id="3.40.630.30">
    <property type="match status" value="1"/>
</dbReference>
<feature type="domain" description="N-acetyltransferase" evidence="1">
    <location>
        <begin position="82"/>
        <end position="185"/>
    </location>
</feature>
<evidence type="ECO:0000313" key="2">
    <source>
        <dbReference type="EMBL" id="TSE09669.1"/>
    </source>
</evidence>
<dbReference type="InterPro" id="IPR000182">
    <property type="entry name" value="GNAT_dom"/>
</dbReference>
<dbReference type="EMBL" id="VLNR01000012">
    <property type="protein sequence ID" value="TSE09669.1"/>
    <property type="molecule type" value="Genomic_DNA"/>
</dbReference>
<reference evidence="2 3" key="1">
    <citation type="submission" date="2019-07" db="EMBL/GenBank/DDBJ databases">
        <title>The draft genome sequence of Aquimarina algiphila M91.</title>
        <authorList>
            <person name="Meng X."/>
        </authorList>
    </citation>
    <scope>NUCLEOTIDE SEQUENCE [LARGE SCALE GENOMIC DNA]</scope>
    <source>
        <strain evidence="2 3">M91</strain>
    </source>
</reference>
<accession>A0A554VMX8</accession>
<name>A0A554VMX8_9FLAO</name>
<evidence type="ECO:0000313" key="3">
    <source>
        <dbReference type="Proteomes" id="UP000318833"/>
    </source>
</evidence>
<organism evidence="2 3">
    <name type="scientific">Aquimarina algiphila</name>
    <dbReference type="NCBI Taxonomy" id="2047982"/>
    <lineage>
        <taxon>Bacteria</taxon>
        <taxon>Pseudomonadati</taxon>
        <taxon>Bacteroidota</taxon>
        <taxon>Flavobacteriia</taxon>
        <taxon>Flavobacteriales</taxon>
        <taxon>Flavobacteriaceae</taxon>
        <taxon>Aquimarina</taxon>
    </lineage>
</organism>
<dbReference type="Proteomes" id="UP000318833">
    <property type="component" value="Unassembled WGS sequence"/>
</dbReference>
<comment type="caution">
    <text evidence="2">The sequence shown here is derived from an EMBL/GenBank/DDBJ whole genome shotgun (WGS) entry which is preliminary data.</text>
</comment>
<keyword evidence="3" id="KW-1185">Reference proteome</keyword>
<protein>
    <submittedName>
        <fullName evidence="2">GNAT family N-acetyltransferase</fullName>
    </submittedName>
</protein>
<dbReference type="SUPFAM" id="SSF55729">
    <property type="entry name" value="Acyl-CoA N-acyltransferases (Nat)"/>
    <property type="match status" value="1"/>
</dbReference>
<dbReference type="GO" id="GO:0016747">
    <property type="term" value="F:acyltransferase activity, transferring groups other than amino-acyl groups"/>
    <property type="evidence" value="ECO:0007669"/>
    <property type="project" value="InterPro"/>
</dbReference>
<dbReference type="AlphaFoldDB" id="A0A554VMX8"/>
<dbReference type="OrthoDB" id="8221510at2"/>
<dbReference type="Pfam" id="PF13302">
    <property type="entry name" value="Acetyltransf_3"/>
    <property type="match status" value="1"/>
</dbReference>